<dbReference type="GO" id="GO:0004866">
    <property type="term" value="F:endopeptidase inhibitor activity"/>
    <property type="evidence" value="ECO:0007669"/>
    <property type="project" value="TreeGrafter"/>
</dbReference>
<dbReference type="FunCoup" id="A0A4V3SJ71">
    <property type="interactions" value="17"/>
</dbReference>
<dbReference type="InterPro" id="IPR037045">
    <property type="entry name" value="S8pro/Inhibitor_I9_sf"/>
</dbReference>
<dbReference type="GO" id="GO:0042144">
    <property type="term" value="P:vacuole fusion, non-autophagic"/>
    <property type="evidence" value="ECO:0007669"/>
    <property type="project" value="TreeGrafter"/>
</dbReference>
<feature type="chain" id="PRO_5020921266" description="Inhibitor I9 domain-containing protein" evidence="2">
    <location>
        <begin position="19"/>
        <end position="99"/>
    </location>
</feature>
<reference evidence="3 4" key="1">
    <citation type="submission" date="2019-04" db="EMBL/GenBank/DDBJ databases">
        <title>Comparative genomics and transcriptomics to analyze fruiting body development in filamentous ascomycetes.</title>
        <authorList>
            <consortium name="DOE Joint Genome Institute"/>
            <person name="Lutkenhaus R."/>
            <person name="Traeger S."/>
            <person name="Breuer J."/>
            <person name="Kuo A."/>
            <person name="Lipzen A."/>
            <person name="Pangilinan J."/>
            <person name="Dilworth D."/>
            <person name="Sandor L."/>
            <person name="Poggeler S."/>
            <person name="Barry K."/>
            <person name="Grigoriev I.V."/>
            <person name="Nowrousian M."/>
        </authorList>
    </citation>
    <scope>NUCLEOTIDE SEQUENCE [LARGE SCALE GENOMIC DNA]</scope>
    <source>
        <strain evidence="3 4">CBS 389.68</strain>
    </source>
</reference>
<protein>
    <recommendedName>
        <fullName evidence="5">Inhibitor I9 domain-containing protein</fullName>
    </recommendedName>
</protein>
<dbReference type="Gene3D" id="3.30.70.80">
    <property type="entry name" value="Peptidase S8 propeptide/proteinase inhibitor I9"/>
    <property type="match status" value="1"/>
</dbReference>
<keyword evidence="4" id="KW-1185">Reference proteome</keyword>
<dbReference type="Proteomes" id="UP000298138">
    <property type="component" value="Unassembled WGS sequence"/>
</dbReference>
<evidence type="ECO:0000313" key="3">
    <source>
        <dbReference type="EMBL" id="TGZ82865.1"/>
    </source>
</evidence>
<dbReference type="PANTHER" id="PTHR28288">
    <property type="entry name" value="PROTEASE B INHIBITOR 2"/>
    <property type="match status" value="1"/>
</dbReference>
<accession>A0A4V3SJ71</accession>
<feature type="signal peptide" evidence="2">
    <location>
        <begin position="1"/>
        <end position="18"/>
    </location>
</feature>
<evidence type="ECO:0000256" key="1">
    <source>
        <dbReference type="ARBA" id="ARBA00038069"/>
    </source>
</evidence>
<name>A0A4V3SJ71_9PEZI</name>
<evidence type="ECO:0008006" key="5">
    <source>
        <dbReference type="Google" id="ProtNLM"/>
    </source>
</evidence>
<proteinExistence type="inferred from homology"/>
<dbReference type="EMBL" id="ML220114">
    <property type="protein sequence ID" value="TGZ82865.1"/>
    <property type="molecule type" value="Genomic_DNA"/>
</dbReference>
<evidence type="ECO:0000313" key="4">
    <source>
        <dbReference type="Proteomes" id="UP000298138"/>
    </source>
</evidence>
<evidence type="ECO:0000256" key="2">
    <source>
        <dbReference type="SAM" id="SignalP"/>
    </source>
</evidence>
<dbReference type="OrthoDB" id="3888684at2759"/>
<dbReference type="InParanoid" id="A0A4V3SJ71"/>
<dbReference type="InterPro" id="IPR052471">
    <property type="entry name" value="PBI_I9"/>
</dbReference>
<comment type="similarity">
    <text evidence="1">Belongs to the protease inhibitor I9 family.</text>
</comment>
<sequence length="99" mass="10531">MKLSSVAALVLSAAVAMATVAPDSYIVSFPADTPQSKVDAAAQDLIDKGATITHRYTLIKGFSVKSAPEVMADFKISAQSDDKYKATVEADQIVYTQDM</sequence>
<dbReference type="SUPFAM" id="SSF54897">
    <property type="entry name" value="Protease propeptides/inhibitors"/>
    <property type="match status" value="1"/>
</dbReference>
<dbReference type="AlphaFoldDB" id="A0A4V3SJ71"/>
<gene>
    <name evidence="3" type="ORF">EX30DRAFT_369917</name>
</gene>
<organism evidence="3 4">
    <name type="scientific">Ascodesmis nigricans</name>
    <dbReference type="NCBI Taxonomy" id="341454"/>
    <lineage>
        <taxon>Eukaryota</taxon>
        <taxon>Fungi</taxon>
        <taxon>Dikarya</taxon>
        <taxon>Ascomycota</taxon>
        <taxon>Pezizomycotina</taxon>
        <taxon>Pezizomycetes</taxon>
        <taxon>Pezizales</taxon>
        <taxon>Ascodesmidaceae</taxon>
        <taxon>Ascodesmis</taxon>
    </lineage>
</organism>
<dbReference type="PANTHER" id="PTHR28288:SF1">
    <property type="entry name" value="INHIBITOR I9 DOMAIN-CONTAINING PROTEIN"/>
    <property type="match status" value="1"/>
</dbReference>
<keyword evidence="2" id="KW-0732">Signal</keyword>